<dbReference type="Proteomes" id="UP000220133">
    <property type="component" value="Chromosome"/>
</dbReference>
<dbReference type="EMBL" id="CP023777">
    <property type="protein sequence ID" value="ATL49392.1"/>
    <property type="molecule type" value="Genomic_DNA"/>
</dbReference>
<evidence type="ECO:0008006" key="3">
    <source>
        <dbReference type="Google" id="ProtNLM"/>
    </source>
</evidence>
<dbReference type="Gene3D" id="2.180.10.10">
    <property type="entry name" value="RHS repeat-associated core"/>
    <property type="match status" value="1"/>
</dbReference>
<organism evidence="1 2">
    <name type="scientific">Chitinophaga caeni</name>
    <dbReference type="NCBI Taxonomy" id="2029983"/>
    <lineage>
        <taxon>Bacteria</taxon>
        <taxon>Pseudomonadati</taxon>
        <taxon>Bacteroidota</taxon>
        <taxon>Chitinophagia</taxon>
        <taxon>Chitinophagales</taxon>
        <taxon>Chitinophagaceae</taxon>
        <taxon>Chitinophaga</taxon>
    </lineage>
</organism>
<gene>
    <name evidence="1" type="ORF">COR50_20650</name>
</gene>
<name>A0A291QZS5_9BACT</name>
<dbReference type="AlphaFoldDB" id="A0A291QZS5"/>
<proteinExistence type="predicted"/>
<protein>
    <recommendedName>
        <fullName evidence="3">RHS repeat-associated core domain-containing protein</fullName>
    </recommendedName>
</protein>
<reference evidence="1 2" key="1">
    <citation type="submission" date="2017-10" db="EMBL/GenBank/DDBJ databases">
        <title>Paenichitinophaga pekingensis gen. nov., sp. nov., isolated from activated sludge.</title>
        <authorList>
            <person name="Jin D."/>
            <person name="Kong X."/>
            <person name="Deng Y."/>
            <person name="Bai Z."/>
        </authorList>
    </citation>
    <scope>NUCLEOTIDE SEQUENCE [LARGE SCALE GENOMIC DNA]</scope>
    <source>
        <strain evidence="1 2">13</strain>
    </source>
</reference>
<sequence length="127" mass="13691">MYGKIGQITKSGGGILDYRYAASGQRVSKAFTPPGEATKTTWYLREPSGNVLATISDKRIPVYESDGMTVAYYDVDLLSATDYYPFGMPMPGRVFNGGGYRYGFNGKGNDNEVKGGGKSAGLWYAGV</sequence>
<evidence type="ECO:0000313" key="1">
    <source>
        <dbReference type="EMBL" id="ATL49392.1"/>
    </source>
</evidence>
<dbReference type="KEGG" id="cbae:COR50_20650"/>
<accession>A0A291QZS5</accession>
<evidence type="ECO:0000313" key="2">
    <source>
        <dbReference type="Proteomes" id="UP000220133"/>
    </source>
</evidence>
<keyword evidence="2" id="KW-1185">Reference proteome</keyword>